<dbReference type="SMART" id="SM00283">
    <property type="entry name" value="MA"/>
    <property type="match status" value="1"/>
</dbReference>
<evidence type="ECO:0000256" key="3">
    <source>
        <dbReference type="PROSITE-ProRule" id="PRU00284"/>
    </source>
</evidence>
<name>A0ABS3FS54_9CYAN</name>
<feature type="transmembrane region" description="Helical" evidence="4">
    <location>
        <begin position="21"/>
        <end position="39"/>
    </location>
</feature>
<evidence type="ECO:0000256" key="4">
    <source>
        <dbReference type="SAM" id="Phobius"/>
    </source>
</evidence>
<gene>
    <name evidence="6" type="ORF">J0895_11370</name>
</gene>
<dbReference type="InterPro" id="IPR004089">
    <property type="entry name" value="MCPsignal_dom"/>
</dbReference>
<keyword evidence="1 3" id="KW-0807">Transducer</keyword>
<feature type="transmembrane region" description="Helical" evidence="4">
    <location>
        <begin position="191"/>
        <end position="211"/>
    </location>
</feature>
<accession>A0ABS3FS54</accession>
<dbReference type="Gene3D" id="1.10.287.950">
    <property type="entry name" value="Methyl-accepting chemotaxis protein"/>
    <property type="match status" value="1"/>
</dbReference>
<dbReference type="PANTHER" id="PTHR32089">
    <property type="entry name" value="METHYL-ACCEPTING CHEMOTAXIS PROTEIN MCPB"/>
    <property type="match status" value="1"/>
</dbReference>
<protein>
    <submittedName>
        <fullName evidence="6">CHASE3 domain-containing protein</fullName>
    </submittedName>
</protein>
<dbReference type="EMBL" id="JAFLQW010000305">
    <property type="protein sequence ID" value="MBO0349697.1"/>
    <property type="molecule type" value="Genomic_DNA"/>
</dbReference>
<keyword evidence="4" id="KW-0472">Membrane</keyword>
<evidence type="ECO:0000256" key="1">
    <source>
        <dbReference type="ARBA" id="ARBA00023224"/>
    </source>
</evidence>
<sequence length="492" mass="53977">MNQNNMKVQKQQWKLGKILSLGLGTIALINIVVSAIAYATNSSLIETMAWVSHTHEVKSNIRLLEKVVIDAETGQRGFLFTGNQDFLEPYNQSLEKERMVFKDLKELLQDNPEQTQKLTVIDGLIADKLAELNQTIRLKQNGQDEQLRVLVNSGKGKQIMDEIRFQINDMEDVENALLMVRKQKAIQAEQWMKISILLGTASLLILVLLIFRFTQEKIIHPIEGVSLELTSMSSQLASTIEEQESVANQQAASMSQTTATVSELAASSRHIATQAESTSMQGKQVIALTESGQDAMESSVQEMKTLQVNAGKITQQTQVLETQTAKIGIISNLVSEIAMETELLALNAAIEAVRAGEHGKGFGVVAAEIRKLADQSKNSAHQINTLVQEIKNSIHSTTQVTVEGSQKIDQLMQVIQSAAETFEMVFTSINTVVLSSQQIAANIKQQDIAIQQITEVVTSINLGASQTATGLGQTRISSQQLKDNAKILADLV</sequence>
<dbReference type="PRINTS" id="PR00260">
    <property type="entry name" value="CHEMTRNSDUCR"/>
</dbReference>
<feature type="domain" description="Methyl-accepting transducer" evidence="5">
    <location>
        <begin position="225"/>
        <end position="461"/>
    </location>
</feature>
<dbReference type="SUPFAM" id="SSF58104">
    <property type="entry name" value="Methyl-accepting chemotaxis protein (MCP) signaling domain"/>
    <property type="match status" value="1"/>
</dbReference>
<keyword evidence="4" id="KW-0812">Transmembrane</keyword>
<organism evidence="6 7">
    <name type="scientific">Phormidium pseudopriestleyi FRX01</name>
    <dbReference type="NCBI Taxonomy" id="1759528"/>
    <lineage>
        <taxon>Bacteria</taxon>
        <taxon>Bacillati</taxon>
        <taxon>Cyanobacteriota</taxon>
        <taxon>Cyanophyceae</taxon>
        <taxon>Oscillatoriophycideae</taxon>
        <taxon>Oscillatoriales</taxon>
        <taxon>Oscillatoriaceae</taxon>
        <taxon>Phormidium</taxon>
    </lineage>
</organism>
<evidence type="ECO:0000256" key="2">
    <source>
        <dbReference type="ARBA" id="ARBA00029447"/>
    </source>
</evidence>
<keyword evidence="7" id="KW-1185">Reference proteome</keyword>
<dbReference type="Pfam" id="PF05227">
    <property type="entry name" value="CHASE3"/>
    <property type="match status" value="1"/>
</dbReference>
<comment type="similarity">
    <text evidence="2">Belongs to the methyl-accepting chemotaxis (MCP) protein family.</text>
</comment>
<dbReference type="InterPro" id="IPR004090">
    <property type="entry name" value="Chemotax_Me-accpt_rcpt"/>
</dbReference>
<evidence type="ECO:0000259" key="5">
    <source>
        <dbReference type="PROSITE" id="PS50111"/>
    </source>
</evidence>
<proteinExistence type="inferred from homology"/>
<dbReference type="Proteomes" id="UP000664844">
    <property type="component" value="Unassembled WGS sequence"/>
</dbReference>
<reference evidence="6 7" key="1">
    <citation type="submission" date="2021-03" db="EMBL/GenBank/DDBJ databases">
        <title>Metabolic Capacity of the Antarctic Cyanobacterium Phormidium pseudopriestleyi that Sustains Oxygenic Photosynthesis in the Presence of Hydrogen Sulfide.</title>
        <authorList>
            <person name="Lumian J.E."/>
            <person name="Jungblut A.D."/>
            <person name="Dillon M.L."/>
            <person name="Hawes I."/>
            <person name="Doran P.T."/>
            <person name="Mackey T.J."/>
            <person name="Dick G.J."/>
            <person name="Grettenberger C.L."/>
            <person name="Sumner D.Y."/>
        </authorList>
    </citation>
    <scope>NUCLEOTIDE SEQUENCE [LARGE SCALE GENOMIC DNA]</scope>
    <source>
        <strain evidence="6 7">FRX01</strain>
    </source>
</reference>
<comment type="caution">
    <text evidence="6">The sequence shown here is derived from an EMBL/GenBank/DDBJ whole genome shotgun (WGS) entry which is preliminary data.</text>
</comment>
<dbReference type="Pfam" id="PF00015">
    <property type="entry name" value="MCPsignal"/>
    <property type="match status" value="1"/>
</dbReference>
<dbReference type="InterPro" id="IPR007891">
    <property type="entry name" value="CHASE3"/>
</dbReference>
<dbReference type="PANTHER" id="PTHR32089:SF112">
    <property type="entry name" value="LYSOZYME-LIKE PROTEIN-RELATED"/>
    <property type="match status" value="1"/>
</dbReference>
<dbReference type="CDD" id="cd19410">
    <property type="entry name" value="HK9-like_sensor"/>
    <property type="match status" value="1"/>
</dbReference>
<keyword evidence="4" id="KW-1133">Transmembrane helix</keyword>
<evidence type="ECO:0000313" key="7">
    <source>
        <dbReference type="Proteomes" id="UP000664844"/>
    </source>
</evidence>
<dbReference type="PROSITE" id="PS50111">
    <property type="entry name" value="CHEMOTAXIS_TRANSDUC_2"/>
    <property type="match status" value="1"/>
</dbReference>
<evidence type="ECO:0000313" key="6">
    <source>
        <dbReference type="EMBL" id="MBO0349697.1"/>
    </source>
</evidence>